<dbReference type="InterPro" id="IPR051531">
    <property type="entry name" value="N-acetyltransferase"/>
</dbReference>
<dbReference type="GO" id="GO:0016747">
    <property type="term" value="F:acyltransferase activity, transferring groups other than amino-acyl groups"/>
    <property type="evidence" value="ECO:0007669"/>
    <property type="project" value="InterPro"/>
</dbReference>
<name>A0A7G9R5R5_9MICO</name>
<evidence type="ECO:0000313" key="3">
    <source>
        <dbReference type="Proteomes" id="UP000515976"/>
    </source>
</evidence>
<dbReference type="PANTHER" id="PTHR43792">
    <property type="entry name" value="GNAT FAMILY, PUTATIVE (AFU_ORTHOLOGUE AFUA_3G00765)-RELATED-RELATED"/>
    <property type="match status" value="1"/>
</dbReference>
<dbReference type="KEGG" id="pei:H9L10_06010"/>
<dbReference type="AlphaFoldDB" id="A0A7G9R5R5"/>
<sequence length="179" mass="20050">MGGLVLRPPTAADVDPILAWRNRPEVTRWLLRTNVDADDLRARLLGPLDPDDHSFVALLGGERVAMGYLEVKDGMGQDRGSGHRKAEALLGWNVSPEHWGRGYGATIAAELLVIAFRELRVHRVTAGCFADNVGSWRVMEKVGMRREQHGVEDSWHAELGWVDGYTYAMLRSEWLDQSC</sequence>
<organism evidence="2 3">
    <name type="scientific">Phycicoccus endophyticus</name>
    <dbReference type="NCBI Taxonomy" id="1690220"/>
    <lineage>
        <taxon>Bacteria</taxon>
        <taxon>Bacillati</taxon>
        <taxon>Actinomycetota</taxon>
        <taxon>Actinomycetes</taxon>
        <taxon>Micrococcales</taxon>
        <taxon>Intrasporangiaceae</taxon>
        <taxon>Phycicoccus</taxon>
    </lineage>
</organism>
<reference evidence="2 3" key="1">
    <citation type="submission" date="2020-08" db="EMBL/GenBank/DDBJ databases">
        <title>Genome sequence of Phycicoccus endophyticus JCM 31784T.</title>
        <authorList>
            <person name="Hyun D.-W."/>
            <person name="Bae J.-W."/>
        </authorList>
    </citation>
    <scope>NUCLEOTIDE SEQUENCE [LARGE SCALE GENOMIC DNA]</scope>
    <source>
        <strain evidence="2 3">JCM 31784</strain>
    </source>
</reference>
<dbReference type="EMBL" id="CP060712">
    <property type="protein sequence ID" value="QNN50940.1"/>
    <property type="molecule type" value="Genomic_DNA"/>
</dbReference>
<dbReference type="PROSITE" id="PS51186">
    <property type="entry name" value="GNAT"/>
    <property type="match status" value="1"/>
</dbReference>
<keyword evidence="3" id="KW-1185">Reference proteome</keyword>
<dbReference type="InterPro" id="IPR000182">
    <property type="entry name" value="GNAT_dom"/>
</dbReference>
<evidence type="ECO:0000259" key="1">
    <source>
        <dbReference type="PROSITE" id="PS51186"/>
    </source>
</evidence>
<proteinExistence type="predicted"/>
<dbReference type="InterPro" id="IPR016181">
    <property type="entry name" value="Acyl_CoA_acyltransferase"/>
</dbReference>
<feature type="domain" description="N-acetyltransferase" evidence="1">
    <location>
        <begin position="4"/>
        <end position="172"/>
    </location>
</feature>
<dbReference type="PANTHER" id="PTHR43792:SF1">
    <property type="entry name" value="N-ACETYLTRANSFERASE DOMAIN-CONTAINING PROTEIN"/>
    <property type="match status" value="1"/>
</dbReference>
<dbReference type="Gene3D" id="3.40.630.30">
    <property type="match status" value="1"/>
</dbReference>
<protein>
    <submittedName>
        <fullName evidence="2">GNAT family N-acetyltransferase</fullName>
    </submittedName>
</protein>
<keyword evidence="2" id="KW-0808">Transferase</keyword>
<dbReference type="Proteomes" id="UP000515976">
    <property type="component" value="Chromosome"/>
</dbReference>
<gene>
    <name evidence="2" type="ORF">H9L10_06010</name>
</gene>
<dbReference type="SUPFAM" id="SSF55729">
    <property type="entry name" value="Acyl-CoA N-acyltransferases (Nat)"/>
    <property type="match status" value="1"/>
</dbReference>
<dbReference type="Pfam" id="PF13302">
    <property type="entry name" value="Acetyltransf_3"/>
    <property type="match status" value="1"/>
</dbReference>
<accession>A0A7G9R5R5</accession>
<evidence type="ECO:0000313" key="2">
    <source>
        <dbReference type="EMBL" id="QNN50940.1"/>
    </source>
</evidence>